<sequence length="216" mass="24201">MKRLLLTITLIAVFASAGSAQDFGFKKKDIFLEASIQTSVVRDKSTLDRTASFNFVPKVGTFLSDHFAVGLAAGFGNGNTEGRPRTIAEDRQKLKTFDVGTFGRYYFLEIGSRLKPYTELAVGYHLIRQEQWQQSKILSEYRMKGVLAKAGIGANFFLDKGIALNFLYPNFLSYHTFSTVHNGDNSTRSSSSEFKTNFNVFNNFLRSAQFGVILIL</sequence>
<dbReference type="InterPro" id="IPR011250">
    <property type="entry name" value="OMP/PagP_B-barrel"/>
</dbReference>
<feature type="signal peptide" evidence="1">
    <location>
        <begin position="1"/>
        <end position="20"/>
    </location>
</feature>
<name>A0ABW5U7V5_9SPHI</name>
<dbReference type="Gene3D" id="2.40.160.20">
    <property type="match status" value="1"/>
</dbReference>
<feature type="chain" id="PRO_5046873724" evidence="1">
    <location>
        <begin position="21"/>
        <end position="216"/>
    </location>
</feature>
<reference evidence="3" key="1">
    <citation type="journal article" date="2019" name="Int. J. Syst. Evol. Microbiol.">
        <title>The Global Catalogue of Microorganisms (GCM) 10K type strain sequencing project: providing services to taxonomists for standard genome sequencing and annotation.</title>
        <authorList>
            <consortium name="The Broad Institute Genomics Platform"/>
            <consortium name="The Broad Institute Genome Sequencing Center for Infectious Disease"/>
            <person name="Wu L."/>
            <person name="Ma J."/>
        </authorList>
    </citation>
    <scope>NUCLEOTIDE SEQUENCE [LARGE SCALE GENOMIC DNA]</scope>
    <source>
        <strain evidence="3">KCTC 42247</strain>
    </source>
</reference>
<accession>A0ABW5U7V5</accession>
<dbReference type="Proteomes" id="UP001597418">
    <property type="component" value="Unassembled WGS sequence"/>
</dbReference>
<keyword evidence="1" id="KW-0732">Signal</keyword>
<comment type="caution">
    <text evidence="2">The sequence shown here is derived from an EMBL/GenBank/DDBJ whole genome shotgun (WGS) entry which is preliminary data.</text>
</comment>
<dbReference type="EMBL" id="JBHUMB010000005">
    <property type="protein sequence ID" value="MFD2741910.1"/>
    <property type="molecule type" value="Genomic_DNA"/>
</dbReference>
<organism evidence="2 3">
    <name type="scientific">Sphingobacterium populi</name>
    <dbReference type="NCBI Taxonomy" id="1812824"/>
    <lineage>
        <taxon>Bacteria</taxon>
        <taxon>Pseudomonadati</taxon>
        <taxon>Bacteroidota</taxon>
        <taxon>Sphingobacteriia</taxon>
        <taxon>Sphingobacteriales</taxon>
        <taxon>Sphingobacteriaceae</taxon>
        <taxon>Sphingobacterium</taxon>
    </lineage>
</organism>
<protein>
    <submittedName>
        <fullName evidence="2">Outer membrane beta-barrel protein</fullName>
    </submittedName>
</protein>
<evidence type="ECO:0000256" key="1">
    <source>
        <dbReference type="SAM" id="SignalP"/>
    </source>
</evidence>
<keyword evidence="3" id="KW-1185">Reference proteome</keyword>
<proteinExistence type="predicted"/>
<dbReference type="SUPFAM" id="SSF56925">
    <property type="entry name" value="OMPA-like"/>
    <property type="match status" value="1"/>
</dbReference>
<dbReference type="RefSeq" id="WP_066753017.1">
    <property type="nucleotide sequence ID" value="NZ_JBHUMB010000005.1"/>
</dbReference>
<evidence type="ECO:0000313" key="2">
    <source>
        <dbReference type="EMBL" id="MFD2741910.1"/>
    </source>
</evidence>
<gene>
    <name evidence="2" type="ORF">ACFSQ6_00720</name>
</gene>
<evidence type="ECO:0000313" key="3">
    <source>
        <dbReference type="Proteomes" id="UP001597418"/>
    </source>
</evidence>